<organism evidence="2">
    <name type="scientific">Hordeum vulgare subsp. vulgare</name>
    <name type="common">Domesticated barley</name>
    <dbReference type="NCBI Taxonomy" id="112509"/>
    <lineage>
        <taxon>Eukaryota</taxon>
        <taxon>Viridiplantae</taxon>
        <taxon>Streptophyta</taxon>
        <taxon>Embryophyta</taxon>
        <taxon>Tracheophyta</taxon>
        <taxon>Spermatophyta</taxon>
        <taxon>Magnoliopsida</taxon>
        <taxon>Liliopsida</taxon>
        <taxon>Poales</taxon>
        <taxon>Poaceae</taxon>
        <taxon>BOP clade</taxon>
        <taxon>Pooideae</taxon>
        <taxon>Triticodae</taxon>
        <taxon>Triticeae</taxon>
        <taxon>Hordeinae</taxon>
        <taxon>Hordeum</taxon>
    </lineage>
</organism>
<dbReference type="PANTHER" id="PTHR32444">
    <property type="entry name" value="BULB-TYPE LECTIN DOMAIN-CONTAINING PROTEIN"/>
    <property type="match status" value="1"/>
</dbReference>
<accession>F2CXU1</accession>
<evidence type="ECO:0000313" key="2">
    <source>
        <dbReference type="EMBL" id="BAJ87662.1"/>
    </source>
</evidence>
<dbReference type="SMART" id="SM00473">
    <property type="entry name" value="PAN_AP"/>
    <property type="match status" value="1"/>
</dbReference>
<sequence>PVRQLRQVRGIRYCDLGQSPLCSCLPGFQPRWPQRWSLGSGSGGCVRRTNLSCGARDGFWTVSLMKLPEATNAMVHTGMILDRCRQLCLGTCSCRAYAAADVSGGINRGCIVWAVDLIDMRQYPEVVQDVYICLAQSEVDALTAAGSITIHAATGRSSTPASVQGHRPLGGCPTRFSIAPSSTTRSEANP</sequence>
<feature type="domain" description="Apple" evidence="1">
    <location>
        <begin position="53"/>
        <end position="139"/>
    </location>
</feature>
<dbReference type="CDD" id="cd01098">
    <property type="entry name" value="PAN_AP_plant"/>
    <property type="match status" value="1"/>
</dbReference>
<dbReference type="Pfam" id="PF08276">
    <property type="entry name" value="PAN_2"/>
    <property type="match status" value="1"/>
</dbReference>
<name>F2CXU1_HORVV</name>
<feature type="non-terminal residue" evidence="2">
    <location>
        <position position="1"/>
    </location>
</feature>
<dbReference type="PANTHER" id="PTHR32444:SF183">
    <property type="entry name" value="APPLE DOMAIN-CONTAINING PROTEIN"/>
    <property type="match status" value="1"/>
</dbReference>
<proteinExistence type="evidence at transcript level"/>
<protein>
    <submittedName>
        <fullName evidence="2">Predicted protein</fullName>
    </submittedName>
</protein>
<dbReference type="EMBL" id="AK356445">
    <property type="protein sequence ID" value="BAJ87662.1"/>
    <property type="molecule type" value="mRNA"/>
</dbReference>
<dbReference type="InterPro" id="IPR003609">
    <property type="entry name" value="Pan_app"/>
</dbReference>
<dbReference type="AlphaFoldDB" id="F2CXU1"/>
<dbReference type="PROSITE" id="PS50948">
    <property type="entry name" value="PAN"/>
    <property type="match status" value="1"/>
</dbReference>
<reference evidence="2" key="1">
    <citation type="journal article" date="2011" name="Plant Physiol.">
        <title>Comprehensive sequence analysis of 24,783 barley full-length cDNAs derived from 12 clone libraries.</title>
        <authorList>
            <person name="Matsumoto T."/>
            <person name="Tanaka T."/>
            <person name="Sakai H."/>
            <person name="Amano N."/>
            <person name="Kanamori H."/>
            <person name="Kurita K."/>
            <person name="Kikuta A."/>
            <person name="Kamiya K."/>
            <person name="Yamamoto M."/>
            <person name="Ikawa H."/>
            <person name="Fujii N."/>
            <person name="Hori K."/>
            <person name="Itoh T."/>
            <person name="Sato K."/>
        </authorList>
    </citation>
    <scope>NUCLEOTIDE SEQUENCE</scope>
    <source>
        <tissue evidence="2">Shoot</tissue>
    </source>
</reference>
<evidence type="ECO:0000259" key="1">
    <source>
        <dbReference type="PROSITE" id="PS50948"/>
    </source>
</evidence>